<protein>
    <submittedName>
        <fullName evidence="3">Uncharacterized protein</fullName>
    </submittedName>
</protein>
<reference evidence="3" key="1">
    <citation type="journal article" date="2014" name="Int. J. Syst. Evol. Microbiol.">
        <title>Complete genome of a new Firmicutes species belonging to the dominant human colonic microbiota ('Ruminococcus bicirculans') reveals two chromosomes and a selective capacity to utilize plant glucans.</title>
        <authorList>
            <consortium name="NISC Comparative Sequencing Program"/>
            <person name="Wegmann U."/>
            <person name="Louis P."/>
            <person name="Goesmann A."/>
            <person name="Henrissat B."/>
            <person name="Duncan S.H."/>
            <person name="Flint H.J."/>
        </authorList>
    </citation>
    <scope>NUCLEOTIDE SEQUENCE</scope>
    <source>
        <strain evidence="3">ICMP 19545</strain>
    </source>
</reference>
<evidence type="ECO:0000313" key="3">
    <source>
        <dbReference type="EMBL" id="MFD1986815.1"/>
    </source>
</evidence>
<dbReference type="EMBL" id="JBHUGZ010000023">
    <property type="protein sequence ID" value="MFD1986815.1"/>
    <property type="molecule type" value="Genomic_DNA"/>
</dbReference>
<organism evidence="3 4">
    <name type="scientific">Mesorhizobium newzealandense</name>
    <dbReference type="NCBI Taxonomy" id="1300302"/>
    <lineage>
        <taxon>Bacteria</taxon>
        <taxon>Pseudomonadati</taxon>
        <taxon>Pseudomonadota</taxon>
        <taxon>Alphaproteobacteria</taxon>
        <taxon>Hyphomicrobiales</taxon>
        <taxon>Phyllobacteriaceae</taxon>
        <taxon>Mesorhizobium</taxon>
    </lineage>
</organism>
<evidence type="ECO:0000256" key="1">
    <source>
        <dbReference type="SAM" id="MobiDB-lite"/>
    </source>
</evidence>
<accession>A0ABW4UKJ2</accession>
<proteinExistence type="predicted"/>
<dbReference type="Proteomes" id="UP001597405">
    <property type="component" value="Unassembled WGS sequence"/>
</dbReference>
<name>A0ABW4UKJ2_9HYPH</name>
<evidence type="ECO:0000313" key="4">
    <source>
        <dbReference type="Proteomes" id="UP001597405"/>
    </source>
</evidence>
<dbReference type="EMBL" id="JBHUGZ010000011">
    <property type="protein sequence ID" value="MFD1984203.1"/>
    <property type="molecule type" value="Genomic_DNA"/>
</dbReference>
<gene>
    <name evidence="2" type="ORF">ACFSOZ_16250</name>
    <name evidence="3" type="ORF">ACFSOZ_30750</name>
</gene>
<dbReference type="RefSeq" id="WP_379099947.1">
    <property type="nucleotide sequence ID" value="NZ_JBHUGZ010000011.1"/>
</dbReference>
<reference evidence="3" key="3">
    <citation type="submission" date="2024-09" db="EMBL/GenBank/DDBJ databases">
        <authorList>
            <person name="Sun Q."/>
            <person name="Mori K."/>
        </authorList>
    </citation>
    <scope>NUCLEOTIDE SEQUENCE</scope>
    <source>
        <strain evidence="3">ICMP 19545</strain>
    </source>
</reference>
<comment type="caution">
    <text evidence="3">The sequence shown here is derived from an EMBL/GenBank/DDBJ whole genome shotgun (WGS) entry which is preliminary data.</text>
</comment>
<evidence type="ECO:0000313" key="2">
    <source>
        <dbReference type="EMBL" id="MFD1984203.1"/>
    </source>
</evidence>
<keyword evidence="4" id="KW-1185">Reference proteome</keyword>
<feature type="compositionally biased region" description="Basic and acidic residues" evidence="1">
    <location>
        <begin position="87"/>
        <end position="98"/>
    </location>
</feature>
<feature type="region of interest" description="Disordered" evidence="1">
    <location>
        <begin position="77"/>
        <end position="98"/>
    </location>
</feature>
<reference evidence="4" key="2">
    <citation type="journal article" date="2019" name="Int. J. Syst. Evol. Microbiol.">
        <title>The Global Catalogue of Microorganisms (GCM) 10K type strain sequencing project: providing services to taxonomists for standard genome sequencing and annotation.</title>
        <authorList>
            <consortium name="The Broad Institute Genomics Platform"/>
            <consortium name="The Broad Institute Genome Sequencing Center for Infectious Disease"/>
            <person name="Wu L."/>
            <person name="Ma J."/>
        </authorList>
    </citation>
    <scope>NUCLEOTIDE SEQUENCE [LARGE SCALE GENOMIC DNA]</scope>
    <source>
        <strain evidence="4">CGMCC 1.16225</strain>
    </source>
</reference>
<sequence length="98" mass="10786">MVFAETSVDRLVQVSASKMRAPEARLLAAAKIKAIFEQSANDREKRPVVDLAYVSACTSSLASNKWRDRAYFGSALEPGRPPGALDRVPRDVPLERGR</sequence>